<accession>A0ABV2EJ76</accession>
<evidence type="ECO:0000313" key="9">
    <source>
        <dbReference type="EMBL" id="MET3527093.1"/>
    </source>
</evidence>
<protein>
    <submittedName>
        <fullName evidence="9">Zn-dependent M28 family amino/carboxypeptidase</fullName>
    </submittedName>
</protein>
<dbReference type="InterPro" id="IPR046450">
    <property type="entry name" value="PA_dom_sf"/>
</dbReference>
<organism evidence="9 10">
    <name type="scientific">Phenylobacterium koreense</name>
    <dbReference type="NCBI Taxonomy" id="266125"/>
    <lineage>
        <taxon>Bacteria</taxon>
        <taxon>Pseudomonadati</taxon>
        <taxon>Pseudomonadota</taxon>
        <taxon>Alphaproteobacteria</taxon>
        <taxon>Caulobacterales</taxon>
        <taxon>Caulobacteraceae</taxon>
        <taxon>Phenylobacterium</taxon>
    </lineage>
</organism>
<keyword evidence="6" id="KW-0862">Zinc</keyword>
<dbReference type="InterPro" id="IPR007484">
    <property type="entry name" value="Peptidase_M28"/>
</dbReference>
<keyword evidence="1" id="KW-0031">Aminopeptidase</keyword>
<keyword evidence="2" id="KW-0645">Protease</keyword>
<keyword evidence="10" id="KW-1185">Reference proteome</keyword>
<dbReference type="SUPFAM" id="SSF53187">
    <property type="entry name" value="Zn-dependent exopeptidases"/>
    <property type="match status" value="1"/>
</dbReference>
<evidence type="ECO:0000259" key="8">
    <source>
        <dbReference type="Pfam" id="PF04389"/>
    </source>
</evidence>
<evidence type="ECO:0000256" key="1">
    <source>
        <dbReference type="ARBA" id="ARBA00022438"/>
    </source>
</evidence>
<comment type="caution">
    <text evidence="9">The sequence shown here is derived from an EMBL/GenBank/DDBJ whole genome shotgun (WGS) entry which is preliminary data.</text>
</comment>
<feature type="signal peptide" evidence="7">
    <location>
        <begin position="1"/>
        <end position="20"/>
    </location>
</feature>
<feature type="domain" description="Peptidase M28" evidence="8">
    <location>
        <begin position="299"/>
        <end position="518"/>
    </location>
</feature>
<keyword evidence="5" id="KW-0378">Hydrolase</keyword>
<sequence length="553" mass="58860">MIRTIALSLAASLLASTALAQDNGPIDPGRLSSITRTLASDEFEGRSPGSPGEAKTIEYLVREFKALGLEPAGDAGAYTQDVALVRTQVQGQGAFSFDLKGKTRTLERNLDISATTLRPVDKVAIAKAPLVFVGYGVTAPERGWDDYKGVDLTGKVAVYLINDPDFEAKAGEPVAGEFGGQAATYYARWTYKYEEAARRGAIGALIVHETPGAGYGWSTVVASNGEGFDIVRADPAKEKVLLQGWLSGEVSRELFAASGLDFDALKAKARRADFQPIALTGSTFSASYDLEHSQVVSRNVVGKITGAAKPDESIMFGAHWDAYGVGDADAQGRTVRPGALDDAIGVAGVMEIARAFKAGPPPARTLVFAAWTAEERGLLGSEYYGVHPTVPLETMAANLTMDVLQPNGPAKDVVLIGAGQNALEDMLAKAAAGQGRTITPDAKPERALFYRADHFPIARRGVPVLLLMGLGGGADLVNGGREAGDRWVSEYTAKAYHTTGDVWSADWDLRGAAQDVALFYEIGKDLATGGKWPNWREDSEFRSIRDASAAKRK</sequence>
<evidence type="ECO:0000256" key="3">
    <source>
        <dbReference type="ARBA" id="ARBA00022723"/>
    </source>
</evidence>
<gene>
    <name evidence="9" type="ORF">ABID41_002188</name>
</gene>
<evidence type="ECO:0000256" key="5">
    <source>
        <dbReference type="ARBA" id="ARBA00022801"/>
    </source>
</evidence>
<evidence type="ECO:0000256" key="4">
    <source>
        <dbReference type="ARBA" id="ARBA00022729"/>
    </source>
</evidence>
<dbReference type="CDD" id="cd04821">
    <property type="entry name" value="PA_M28_1_2"/>
    <property type="match status" value="1"/>
</dbReference>
<dbReference type="PANTHER" id="PTHR12147">
    <property type="entry name" value="METALLOPEPTIDASE M28 FAMILY MEMBER"/>
    <property type="match status" value="1"/>
</dbReference>
<reference evidence="9 10" key="1">
    <citation type="submission" date="2024-06" db="EMBL/GenBank/DDBJ databases">
        <title>Genomic Encyclopedia of Type Strains, Phase IV (KMG-IV): sequencing the most valuable type-strain genomes for metagenomic binning, comparative biology and taxonomic classification.</title>
        <authorList>
            <person name="Goeker M."/>
        </authorList>
    </citation>
    <scope>NUCLEOTIDE SEQUENCE [LARGE SCALE GENOMIC DNA]</scope>
    <source>
        <strain evidence="9 10">DSM 17809</strain>
    </source>
</reference>
<evidence type="ECO:0000256" key="7">
    <source>
        <dbReference type="SAM" id="SignalP"/>
    </source>
</evidence>
<dbReference type="Proteomes" id="UP001549110">
    <property type="component" value="Unassembled WGS sequence"/>
</dbReference>
<keyword evidence="4 7" id="KW-0732">Signal</keyword>
<dbReference type="Gene3D" id="3.40.630.10">
    <property type="entry name" value="Zn peptidases"/>
    <property type="match status" value="1"/>
</dbReference>
<dbReference type="EMBL" id="JBEPLU010000001">
    <property type="protein sequence ID" value="MET3527093.1"/>
    <property type="molecule type" value="Genomic_DNA"/>
</dbReference>
<dbReference type="Pfam" id="PF04389">
    <property type="entry name" value="Peptidase_M28"/>
    <property type="match status" value="1"/>
</dbReference>
<name>A0ABV2EJ76_9CAUL</name>
<feature type="chain" id="PRO_5047340133" evidence="7">
    <location>
        <begin position="21"/>
        <end position="553"/>
    </location>
</feature>
<dbReference type="RefSeq" id="WP_354297610.1">
    <property type="nucleotide sequence ID" value="NZ_JBEPLU010000001.1"/>
</dbReference>
<keyword evidence="3" id="KW-0479">Metal-binding</keyword>
<evidence type="ECO:0000313" key="10">
    <source>
        <dbReference type="Proteomes" id="UP001549110"/>
    </source>
</evidence>
<evidence type="ECO:0000256" key="2">
    <source>
        <dbReference type="ARBA" id="ARBA00022670"/>
    </source>
</evidence>
<dbReference type="Gene3D" id="3.50.30.30">
    <property type="match status" value="1"/>
</dbReference>
<dbReference type="SUPFAM" id="SSF52025">
    <property type="entry name" value="PA domain"/>
    <property type="match status" value="1"/>
</dbReference>
<dbReference type="PANTHER" id="PTHR12147:SF56">
    <property type="entry name" value="AMINOPEPTIDASE YDR415C-RELATED"/>
    <property type="match status" value="1"/>
</dbReference>
<dbReference type="InterPro" id="IPR045175">
    <property type="entry name" value="M28_fam"/>
</dbReference>
<evidence type="ECO:0000256" key="6">
    <source>
        <dbReference type="ARBA" id="ARBA00022833"/>
    </source>
</evidence>
<proteinExistence type="predicted"/>